<dbReference type="GO" id="GO:0003899">
    <property type="term" value="F:DNA-directed RNA polymerase activity"/>
    <property type="evidence" value="ECO:0007669"/>
    <property type="project" value="UniProtKB-EC"/>
</dbReference>
<dbReference type="PANTHER" id="PTHR19376:SF51">
    <property type="entry name" value="DNA-DIRECTED RNA POLYMERASE V SUBUNIT 1"/>
    <property type="match status" value="1"/>
</dbReference>
<evidence type="ECO:0000256" key="2">
    <source>
        <dbReference type="ARBA" id="ARBA00022679"/>
    </source>
</evidence>
<dbReference type="EC" id="2.7.7.6" evidence="6"/>
<feature type="region of interest" description="Disordered" evidence="7">
    <location>
        <begin position="1572"/>
        <end position="1597"/>
    </location>
</feature>
<keyword evidence="1 6" id="KW-0240">DNA-directed RNA polymerase</keyword>
<evidence type="ECO:0000256" key="3">
    <source>
        <dbReference type="ARBA" id="ARBA00022695"/>
    </source>
</evidence>
<dbReference type="Gene3D" id="6.10.250.2940">
    <property type="match status" value="1"/>
</dbReference>
<dbReference type="PANTHER" id="PTHR19376">
    <property type="entry name" value="DNA-DIRECTED RNA POLYMERASE"/>
    <property type="match status" value="1"/>
</dbReference>
<name>A0A7J7CHT8_TRIWF</name>
<protein>
    <recommendedName>
        <fullName evidence="6">DNA-directed RNA polymerase subunit</fullName>
        <ecNumber evidence="6">2.7.7.6</ecNumber>
    </recommendedName>
</protein>
<keyword evidence="10" id="KW-1185">Reference proteome</keyword>
<sequence>MQQQRPLSLSLLVLESLSEPFVERESSEDAVILGVTILVLEMEDSTSSSILEGAITGIKFGLATRQEICTASISDCPISHSSQLSNPFLGLPLEFGKCESCGTSEPGKCEGHFGYIELPIPIYHPSHVSELKKMLSLLCLNCLKIRNNKVFTNWLFPLDSENDAPQISICEVNTTDGSSFLELKLPSKSRLKDGFWNFLEKYGFRYGGNVTRALLPCEVMEILKRIPNESRKKLVGKEFFPQEGYIMQYLPVPPNCLSLPEVSDGATVTASDPSISMLKKVLKQVEIIKSSRSGTPNFESHEVEFHDLQSAVNQYLQVRGTVKASRDADTRFGIKKESDNSSTKAWLDKMRTLFIKKASGFSSRSVISGDAYKGVNEIGIPSEIAQRITFEERVNLHNLNYLQEMVDNNLCLTYRDGSSTYSLREGSKGHTFLRPGQVVHRRIMDGDYVFINRPPTTHKHSLLALKVYVHDDHTVKINPLICGPLSADFDGDCVHLFYPQSLAAKAEVLELFAVDKQLLSSHNGKFNLQLATDAILSLKLMFKKYVFDKAAAQQLAMFVPNVLPQPALFKGNSFGPLWTAMQILQSAMPSYFDRYDVDLSQEAVQPLFNEFVTSIFFEKGPKAVLSFFDSLQPLLMESLYAEGFSIGLEEFSMPREAVERLELSVWGDLIDLKSISAVNKVVQQIGLLGLQLADKGKLYSKTLAEDMASHFERKIPFDRDQSTKNGFIKSCFFHGLNPFEAMVHSISTREVMVRSSKGLSEPGTLFKNLMAILRDVVICYDGTVRNVCSNSIIQFEYGVKLGTKSESLFPAGEPVGVLAATSMSNPAYKAVLDSSPSSNSSWELMKEILLCKVGFKNDVIERRIILYLNDCGCGKKYCRERAVYLVKNHLKKVSLKDIAVDFLIESQQRSESFDVDTFLVGHIHLNKKLLKEMNVNVSEVLQKCQDTANLYHRKKKVGQLFKKTILTVSECCSCQQCCRDEFSSTPCLMFFLQALRDIPLEKTSYFLADIIYPVLLETVIKGDPRICSANIVWVSPETTTWIRNPARTRQGELAMDIVLEKSVVKQSGEAWRIVMDSCLPILHLIDTTRSVPYAIKQVQELLGVSCAFDQAVQRLSTSVTMVAKGVLKEHLILLANSMTCAGNLVGFNSGGYKALSRSLNFQAPFTDATLFTPKRCFERAAEKCHVDSLKSIVASCSWGKHVAVGTGSRFDIVWNTREDELNQKDIIDVYDFLHMLRGSTNGDESINSCLGEEIDDLMGDEAAEWSLSPEHNPGYDKPSFEDMAEQELSDNEKAQPRDSESGAWESKTLAKTDEAGWGNEAARDSAPSDWISWQEKGAKKLMEDPPEQGLGDADKAEPWGDRSRAWESTSMPKTDESSDWTSWGKKEAEKQNEEPPEQGLGNADKAEPWVGRSGAWESTSMHKAEEAGDWNSWGEKGAEKRKDAPPEQELGDTDNPEQWGHRSGAWETRSVRKSDEASWGEKGAEKQKDAPPEQELGDTDNPEQWGHRSGARETRSVRKSDEASWGNEVRHDSASGKTEEDWARIVNDGESRKSSAWDEMVNQDQSTCLWTSDGSNWKNKSRPLKSPRITKDNPGISGLFTATRQRLDMFTSDEEKILSDIEPLMQSIRRIIHQSGYNDGDPLSADDQSYILKKVFEYHPDKAVKMGTGIDYLMISKHTTFQESRCFYIVSIDGHKQDFSYRKSLDNLVRGKYPDLAEEFIAKYFRKPVGGGNRERNVQKESEN</sequence>
<dbReference type="Gene3D" id="4.10.860.120">
    <property type="entry name" value="RNA polymerase II, clamp domain"/>
    <property type="match status" value="1"/>
</dbReference>
<evidence type="ECO:0000256" key="1">
    <source>
        <dbReference type="ARBA" id="ARBA00022478"/>
    </source>
</evidence>
<feature type="compositionally biased region" description="Basic and acidic residues" evidence="7">
    <location>
        <begin position="1436"/>
        <end position="1445"/>
    </location>
</feature>
<keyword evidence="3 6" id="KW-0548">Nucleotidyltransferase</keyword>
<keyword evidence="5 6" id="KW-0804">Transcription</keyword>
<dbReference type="InterPro" id="IPR044893">
    <property type="entry name" value="RNA_pol_Rpb1_clamp_domain"/>
</dbReference>
<dbReference type="GO" id="GO:0003677">
    <property type="term" value="F:DNA binding"/>
    <property type="evidence" value="ECO:0007669"/>
    <property type="project" value="InterPro"/>
</dbReference>
<feature type="compositionally biased region" description="Basic and acidic residues" evidence="7">
    <location>
        <begin position="1384"/>
        <end position="1393"/>
    </location>
</feature>
<keyword evidence="4" id="KW-0862">Zinc</keyword>
<accession>A0A7J7CHT8</accession>
<dbReference type="FunFam" id="4.10.860.120:FF:000008">
    <property type="entry name" value="DNA-directed RNA polymerase subunit"/>
    <property type="match status" value="1"/>
</dbReference>
<feature type="compositionally biased region" description="Basic and acidic residues" evidence="7">
    <location>
        <begin position="1290"/>
        <end position="1300"/>
    </location>
</feature>
<organism evidence="9 10">
    <name type="scientific">Tripterygium wilfordii</name>
    <name type="common">Thunder God vine</name>
    <dbReference type="NCBI Taxonomy" id="458696"/>
    <lineage>
        <taxon>Eukaryota</taxon>
        <taxon>Viridiplantae</taxon>
        <taxon>Streptophyta</taxon>
        <taxon>Embryophyta</taxon>
        <taxon>Tracheophyta</taxon>
        <taxon>Spermatophyta</taxon>
        <taxon>Magnoliopsida</taxon>
        <taxon>eudicotyledons</taxon>
        <taxon>Gunneridae</taxon>
        <taxon>Pentapetalae</taxon>
        <taxon>rosids</taxon>
        <taxon>fabids</taxon>
        <taxon>Celastrales</taxon>
        <taxon>Celastraceae</taxon>
        <taxon>Tripterygium</taxon>
    </lineage>
</organism>
<dbReference type="Gene3D" id="2.40.40.20">
    <property type="match status" value="1"/>
</dbReference>
<dbReference type="SMART" id="SM00663">
    <property type="entry name" value="RPOLA_N"/>
    <property type="match status" value="1"/>
</dbReference>
<dbReference type="FunCoup" id="A0A7J7CHT8">
    <property type="interactions" value="1396"/>
</dbReference>
<comment type="function">
    <text evidence="6">DNA-dependent RNA polymerase catalyzes the transcription of DNA into RNA using the four ribonucleoside triphosphates as substrates.</text>
</comment>
<dbReference type="Pfam" id="PF11523">
    <property type="entry name" value="DUF3223"/>
    <property type="match status" value="1"/>
</dbReference>
<dbReference type="EMBL" id="JAAARO010000016">
    <property type="protein sequence ID" value="KAF5733633.1"/>
    <property type="molecule type" value="Genomic_DNA"/>
</dbReference>
<evidence type="ECO:0000256" key="6">
    <source>
        <dbReference type="RuleBase" id="RU004279"/>
    </source>
</evidence>
<feature type="compositionally biased region" description="Basic and acidic residues" evidence="7">
    <location>
        <begin position="1352"/>
        <end position="1365"/>
    </location>
</feature>
<dbReference type="InterPro" id="IPR007081">
    <property type="entry name" value="RNA_pol_Rpb1_5"/>
</dbReference>
<dbReference type="Gene3D" id="6.20.50.80">
    <property type="match status" value="1"/>
</dbReference>
<dbReference type="Gene3D" id="3.30.1490.180">
    <property type="entry name" value="RNA polymerase ii"/>
    <property type="match status" value="1"/>
</dbReference>
<dbReference type="GO" id="GO:0006351">
    <property type="term" value="P:DNA-templated transcription"/>
    <property type="evidence" value="ECO:0007669"/>
    <property type="project" value="InterPro"/>
</dbReference>
<evidence type="ECO:0000256" key="5">
    <source>
        <dbReference type="ARBA" id="ARBA00023163"/>
    </source>
</evidence>
<dbReference type="Proteomes" id="UP000593562">
    <property type="component" value="Unassembled WGS sequence"/>
</dbReference>
<dbReference type="InterPro" id="IPR007080">
    <property type="entry name" value="RNA_pol_Rpb1_1"/>
</dbReference>
<dbReference type="Gene3D" id="3.10.450.40">
    <property type="match status" value="1"/>
</dbReference>
<dbReference type="InterPro" id="IPR045867">
    <property type="entry name" value="DNA-dir_RpoC_beta_prime"/>
</dbReference>
<dbReference type="InterPro" id="IPR000722">
    <property type="entry name" value="RNA_pol_asu"/>
</dbReference>
<evidence type="ECO:0000313" key="9">
    <source>
        <dbReference type="EMBL" id="KAF5733633.1"/>
    </source>
</evidence>
<feature type="domain" description="RNA polymerase N-terminal" evidence="8">
    <location>
        <begin position="243"/>
        <end position="542"/>
    </location>
</feature>
<dbReference type="Pfam" id="PF04998">
    <property type="entry name" value="RNA_pol_Rpb1_5"/>
    <property type="match status" value="1"/>
</dbReference>
<feature type="compositionally biased region" description="Basic and acidic residues" evidence="7">
    <location>
        <begin position="1510"/>
        <end position="1543"/>
    </location>
</feature>
<dbReference type="Pfam" id="PF00623">
    <property type="entry name" value="RNA_pol_Rpb1_2"/>
    <property type="match status" value="1"/>
</dbReference>
<evidence type="ECO:0000256" key="4">
    <source>
        <dbReference type="ARBA" id="ARBA00022833"/>
    </source>
</evidence>
<feature type="region of interest" description="Disordered" evidence="7">
    <location>
        <begin position="1266"/>
        <end position="1543"/>
    </location>
</feature>
<dbReference type="InParanoid" id="A0A7J7CHT8"/>
<dbReference type="Pfam" id="PF04997">
    <property type="entry name" value="RNA_pol_Rpb1_1"/>
    <property type="match status" value="1"/>
</dbReference>
<evidence type="ECO:0000313" key="10">
    <source>
        <dbReference type="Proteomes" id="UP000593562"/>
    </source>
</evidence>
<keyword evidence="2 6" id="KW-0808">Transferase</keyword>
<comment type="caution">
    <text evidence="9">The sequence shown here is derived from an EMBL/GenBank/DDBJ whole genome shotgun (WGS) entry which is preliminary data.</text>
</comment>
<evidence type="ECO:0000256" key="7">
    <source>
        <dbReference type="SAM" id="MobiDB-lite"/>
    </source>
</evidence>
<comment type="similarity">
    <text evidence="6">Belongs to the RNA polymerase beta' chain family.</text>
</comment>
<gene>
    <name evidence="9" type="ORF">HS088_TW16G00073</name>
</gene>
<dbReference type="InterPro" id="IPR006592">
    <property type="entry name" value="RNA_pol_N"/>
</dbReference>
<proteinExistence type="inferred from homology"/>
<dbReference type="GO" id="GO:0000428">
    <property type="term" value="C:DNA-directed RNA polymerase complex"/>
    <property type="evidence" value="ECO:0007669"/>
    <property type="project" value="UniProtKB-KW"/>
</dbReference>
<comment type="catalytic activity">
    <reaction evidence="6">
        <text>RNA(n) + a ribonucleoside 5'-triphosphate = RNA(n+1) + diphosphate</text>
        <dbReference type="Rhea" id="RHEA:21248"/>
        <dbReference type="Rhea" id="RHEA-COMP:14527"/>
        <dbReference type="Rhea" id="RHEA-COMP:17342"/>
        <dbReference type="ChEBI" id="CHEBI:33019"/>
        <dbReference type="ChEBI" id="CHEBI:61557"/>
        <dbReference type="ChEBI" id="CHEBI:140395"/>
        <dbReference type="EC" id="2.7.7.6"/>
    </reaction>
</comment>
<reference evidence="9 10" key="1">
    <citation type="journal article" date="2020" name="Nat. Commun.">
        <title>Genome of Tripterygium wilfordii and identification of cytochrome P450 involved in triptolide biosynthesis.</title>
        <authorList>
            <person name="Tu L."/>
            <person name="Su P."/>
            <person name="Zhang Z."/>
            <person name="Gao L."/>
            <person name="Wang J."/>
            <person name="Hu T."/>
            <person name="Zhou J."/>
            <person name="Zhang Y."/>
            <person name="Zhao Y."/>
            <person name="Liu Y."/>
            <person name="Song Y."/>
            <person name="Tong Y."/>
            <person name="Lu Y."/>
            <person name="Yang J."/>
            <person name="Xu C."/>
            <person name="Jia M."/>
            <person name="Peters R.J."/>
            <person name="Huang L."/>
            <person name="Gao W."/>
        </authorList>
    </citation>
    <scope>NUCLEOTIDE SEQUENCE [LARGE SCALE GENOMIC DNA]</scope>
    <source>
        <strain evidence="10">cv. XIE 37</strain>
        <tissue evidence="9">Leaf</tissue>
    </source>
</reference>
<evidence type="ECO:0000259" key="8">
    <source>
        <dbReference type="SMART" id="SM00663"/>
    </source>
</evidence>
<dbReference type="SUPFAM" id="SSF64484">
    <property type="entry name" value="beta and beta-prime subunits of DNA dependent RNA-polymerase"/>
    <property type="match status" value="1"/>
</dbReference>
<feature type="compositionally biased region" description="Basic and acidic residues" evidence="7">
    <location>
        <begin position="1482"/>
        <end position="1491"/>
    </location>
</feature>